<dbReference type="AlphaFoldDB" id="A0AAD9UY85"/>
<reference evidence="1" key="1">
    <citation type="journal article" date="2023" name="G3 (Bethesda)">
        <title>Whole genome assembly and annotation of the endangered Caribbean coral Acropora cervicornis.</title>
        <authorList>
            <person name="Selwyn J.D."/>
            <person name="Vollmer S.V."/>
        </authorList>
    </citation>
    <scope>NUCLEOTIDE SEQUENCE</scope>
    <source>
        <strain evidence="1">K2</strain>
    </source>
</reference>
<comment type="caution">
    <text evidence="1">The sequence shown here is derived from an EMBL/GenBank/DDBJ whole genome shotgun (WGS) entry which is preliminary data.</text>
</comment>
<proteinExistence type="predicted"/>
<gene>
    <name evidence="1" type="ORF">P5673_024469</name>
</gene>
<reference evidence="1" key="2">
    <citation type="journal article" date="2023" name="Science">
        <title>Genomic signatures of disease resistance in endangered staghorn corals.</title>
        <authorList>
            <person name="Vollmer S.V."/>
            <person name="Selwyn J.D."/>
            <person name="Despard B.A."/>
            <person name="Roesel C.L."/>
        </authorList>
    </citation>
    <scope>NUCLEOTIDE SEQUENCE</scope>
    <source>
        <strain evidence="1">K2</strain>
    </source>
</reference>
<feature type="non-terminal residue" evidence="1">
    <location>
        <position position="1"/>
    </location>
</feature>
<keyword evidence="2" id="KW-1185">Reference proteome</keyword>
<evidence type="ECO:0000313" key="2">
    <source>
        <dbReference type="Proteomes" id="UP001249851"/>
    </source>
</evidence>
<protein>
    <submittedName>
        <fullName evidence="1">Uncharacterized protein</fullName>
    </submittedName>
</protein>
<sequence>NWQAAANTILRHKELKPEVVKSLKKNVSEEVANYLKSESILLLSEPDEIASFSNTILLEEGRVSCPLFYDFVVGSSGKDEQEMKKVGVSTNGVALAAATLCRVCNPKASALHYRILTVLFHSGTKHENLVRLNRLGVCMSPDSMIQAQHKMGKQLEGKVKLWKKAIEKNKSALLLCEEIKKKHPPPHSNDMEIAVNLELGEETLQNYDNFTDEGYRLLKETVDTAREKLDGVSYTEECLSKASQDLHSAALPLYSTRRHSNHFIAKLFGTSHTNTPKKMAAKSN</sequence>
<dbReference type="EMBL" id="JARQWQ010000072">
    <property type="protein sequence ID" value="KAK2554117.1"/>
    <property type="molecule type" value="Genomic_DNA"/>
</dbReference>
<organism evidence="1 2">
    <name type="scientific">Acropora cervicornis</name>
    <name type="common">Staghorn coral</name>
    <dbReference type="NCBI Taxonomy" id="6130"/>
    <lineage>
        <taxon>Eukaryota</taxon>
        <taxon>Metazoa</taxon>
        <taxon>Cnidaria</taxon>
        <taxon>Anthozoa</taxon>
        <taxon>Hexacorallia</taxon>
        <taxon>Scleractinia</taxon>
        <taxon>Astrocoeniina</taxon>
        <taxon>Acroporidae</taxon>
        <taxon>Acropora</taxon>
    </lineage>
</organism>
<name>A0AAD9UY85_ACRCE</name>
<feature type="non-terminal residue" evidence="1">
    <location>
        <position position="284"/>
    </location>
</feature>
<dbReference type="Proteomes" id="UP001249851">
    <property type="component" value="Unassembled WGS sequence"/>
</dbReference>
<accession>A0AAD9UY85</accession>
<evidence type="ECO:0000313" key="1">
    <source>
        <dbReference type="EMBL" id="KAK2554117.1"/>
    </source>
</evidence>